<evidence type="ECO:0000256" key="1">
    <source>
        <dbReference type="SAM" id="MobiDB-lite"/>
    </source>
</evidence>
<evidence type="ECO:0000313" key="3">
    <source>
        <dbReference type="Proteomes" id="UP001164693"/>
    </source>
</evidence>
<accession>A0ABY7JZA1</accession>
<protein>
    <submittedName>
        <fullName evidence="2">Uncharacterized protein</fullName>
    </submittedName>
</protein>
<evidence type="ECO:0000313" key="2">
    <source>
        <dbReference type="EMBL" id="WAX56677.1"/>
    </source>
</evidence>
<organism evidence="2 3">
    <name type="scientific">Jatrophihabitans cynanchi</name>
    <dbReference type="NCBI Taxonomy" id="2944128"/>
    <lineage>
        <taxon>Bacteria</taxon>
        <taxon>Bacillati</taxon>
        <taxon>Actinomycetota</taxon>
        <taxon>Actinomycetes</taxon>
        <taxon>Jatrophihabitantales</taxon>
        <taxon>Jatrophihabitantaceae</taxon>
        <taxon>Jatrophihabitans</taxon>
    </lineage>
</organism>
<proteinExistence type="predicted"/>
<reference evidence="2" key="1">
    <citation type="submission" date="2022-05" db="EMBL/GenBank/DDBJ databases">
        <title>Jatrophihabitans sp. SB3-54 whole genome sequence.</title>
        <authorList>
            <person name="Suh M.K."/>
            <person name="Eom M.K."/>
            <person name="Kim J.S."/>
            <person name="Kim H.S."/>
            <person name="Do H.E."/>
            <person name="Shin Y.K."/>
            <person name="Lee J.-S."/>
        </authorList>
    </citation>
    <scope>NUCLEOTIDE SEQUENCE</scope>
    <source>
        <strain evidence="2">SB3-54</strain>
    </source>
</reference>
<dbReference type="Proteomes" id="UP001164693">
    <property type="component" value="Chromosome"/>
</dbReference>
<sequence>MESASYGATGGVGTAEAEGLDTAERVAAEYDVVACALGRAANSVAIPTPTRASSPAWAGDQKVTGQ</sequence>
<name>A0ABY7JZA1_9ACTN</name>
<gene>
    <name evidence="2" type="ORF">M6B22_19425</name>
</gene>
<keyword evidence="3" id="KW-1185">Reference proteome</keyword>
<dbReference type="EMBL" id="CP097463">
    <property type="protein sequence ID" value="WAX56677.1"/>
    <property type="molecule type" value="Genomic_DNA"/>
</dbReference>
<feature type="region of interest" description="Disordered" evidence="1">
    <location>
        <begin position="44"/>
        <end position="66"/>
    </location>
</feature>
<dbReference type="RefSeq" id="WP_269443209.1">
    <property type="nucleotide sequence ID" value="NZ_CP097463.1"/>
</dbReference>